<dbReference type="HOGENOM" id="CLU_308788_0_0_0"/>
<feature type="transmembrane region" description="Helical" evidence="2">
    <location>
        <begin position="477"/>
        <end position="497"/>
    </location>
</feature>
<accession>E8R2Y4</accession>
<feature type="transmembrane region" description="Helical" evidence="2">
    <location>
        <begin position="1037"/>
        <end position="1057"/>
    </location>
</feature>
<dbReference type="eggNOG" id="COG5617">
    <property type="taxonomic scope" value="Bacteria"/>
</dbReference>
<dbReference type="Proteomes" id="UP000008631">
    <property type="component" value="Chromosome"/>
</dbReference>
<feature type="transmembrane region" description="Helical" evidence="2">
    <location>
        <begin position="193"/>
        <end position="214"/>
    </location>
</feature>
<feature type="transmembrane region" description="Helical" evidence="2">
    <location>
        <begin position="64"/>
        <end position="82"/>
    </location>
</feature>
<feature type="transmembrane region" description="Helical" evidence="2">
    <location>
        <begin position="668"/>
        <end position="685"/>
    </location>
</feature>
<dbReference type="EMBL" id="CP002353">
    <property type="protein sequence ID" value="ADV61488.1"/>
    <property type="molecule type" value="Genomic_DNA"/>
</dbReference>
<keyword evidence="2" id="KW-0812">Transmembrane</keyword>
<name>E8R2Y4_ISOPI</name>
<organism evidence="3 4">
    <name type="scientific">Isosphaera pallida (strain ATCC 43644 / DSM 9630 / IS1B)</name>
    <dbReference type="NCBI Taxonomy" id="575540"/>
    <lineage>
        <taxon>Bacteria</taxon>
        <taxon>Pseudomonadati</taxon>
        <taxon>Planctomycetota</taxon>
        <taxon>Planctomycetia</taxon>
        <taxon>Isosphaerales</taxon>
        <taxon>Isosphaeraceae</taxon>
        <taxon>Isosphaera</taxon>
    </lineage>
</organism>
<feature type="transmembrane region" description="Helical" evidence="2">
    <location>
        <begin position="551"/>
        <end position="573"/>
    </location>
</feature>
<feature type="transmembrane region" description="Helical" evidence="2">
    <location>
        <begin position="153"/>
        <end position="173"/>
    </location>
</feature>
<evidence type="ECO:0000313" key="3">
    <source>
        <dbReference type="EMBL" id="ADV61488.1"/>
    </source>
</evidence>
<gene>
    <name evidence="3" type="ordered locus">Isop_0899</name>
</gene>
<dbReference type="InParanoid" id="E8R2Y4"/>
<keyword evidence="4" id="KW-1185">Reference proteome</keyword>
<feature type="transmembrane region" description="Helical" evidence="2">
    <location>
        <begin position="639"/>
        <end position="656"/>
    </location>
</feature>
<dbReference type="eggNOG" id="COG4485">
    <property type="taxonomic scope" value="Bacteria"/>
</dbReference>
<feature type="transmembrane region" description="Helical" evidence="2">
    <location>
        <begin position="364"/>
        <end position="383"/>
    </location>
</feature>
<dbReference type="OrthoDB" id="231679at2"/>
<evidence type="ECO:0000256" key="1">
    <source>
        <dbReference type="SAM" id="MobiDB-lite"/>
    </source>
</evidence>
<proteinExistence type="predicted"/>
<protein>
    <recommendedName>
        <fullName evidence="5">Bacterial membrane protein YfhO</fullName>
    </recommendedName>
</protein>
<evidence type="ECO:0000256" key="2">
    <source>
        <dbReference type="SAM" id="Phobius"/>
    </source>
</evidence>
<dbReference type="RefSeq" id="WP_013563777.1">
    <property type="nucleotide sequence ID" value="NC_014962.1"/>
</dbReference>
<feature type="transmembrane region" description="Helical" evidence="2">
    <location>
        <begin position="286"/>
        <end position="312"/>
    </location>
</feature>
<sequence>MTQPDPSRFGLNLSPLPSSTEHDRPPSPDMMTVERGRTSFEDPFQTRSEPNPHCYEPQGVAAWVWWWLPPLVVGGLILGPALNPSQQFGFRDAAHFYYPLHELIQREWSAGRVPLWEPEENGGMPLLGNPTAAVLYPLKLIFFAAPFPLASKLYAMIHVLGAYLTLFALARSLGISHPSAAVGALSYAFGAPVLFQIFNIVFLVGAAWLPLGILGIDLWVRRGRRWGLVILSWALAMQTLGGDPQTSYLTGLCGVAYTLALRRAERRSQRHATTNPNAQPRQWIRTLLNGLIPLLGVGVWIGATLGLAAWLPPRRPVPLKPELPEPLLPAEFRYVLPAVWIVIALGVLFSWRRLSQPHVTRRRIVGLAFAGATAALLTSAQLLPVLEFSRLTVRAARVGPHDVYPFSLPPYQLLETIWPQVLGRSYAQAHAPILDLTPPASKKIWNHSYYLGAAVVALALGGLAWKRGEVWRVGLSWMALIATLAALGEYAGPLFWARLTPWGQATYGPRDPDPTPPIRLDGQLRDGDGSLYWGLSQALPGFSSFRYPAKLFGLTCLAVSVLAASTLDRLGLARRADQLTPARRAWILLVGLTGLTWTLWLVALIKAPTLHELFQSWIDKAGRPPAFNADASVADLQRGLLHAAVVLALTLAVLAIARRQLIPSRIRYAHVVALVVLVGLDLTLANRHLILLVDQAIFDRTPEVLEIIQRAESQEPSEGPYRIHRVPLWHPPALAEVVDQRDVLKAMTRWEHNTLQPKYGIPRGVEYTQTLGTMELFDHSFFMAGFYRTLDPPSPRKPGYVEFLQRFGLAPGDRVVYAPRRSFDLWNTRYFVLPAIPKWDDEHRGILTFLDNARRIYPPPDQTPEQFQTWAKQSDYQIYRNLSALPRVWAVREPRVIARVIDDLDRESRTVVMEEMMFRDDYAWSSTSRTVFDPLRTAWVEHRDGPAILSALASGPSDPEIAHDVCRIVERDSQRVVIETELTRPALVILSEVDYPGWTARLDDQPITHYRVNRLMRGAVVPSGRHRLEYRYQPDSFRWGLVLSGFGMIALGSLSLWSWRDVRNRRATPTVTPHVASANPSARPTS</sequence>
<dbReference type="InterPro" id="IPR018580">
    <property type="entry name" value="Uncharacterised_YfhO"/>
</dbReference>
<dbReference type="PANTHER" id="PTHR38454">
    <property type="entry name" value="INTEGRAL MEMBRANE PROTEIN-RELATED"/>
    <property type="match status" value="1"/>
</dbReference>
<evidence type="ECO:0008006" key="5">
    <source>
        <dbReference type="Google" id="ProtNLM"/>
    </source>
</evidence>
<feature type="transmembrane region" description="Helical" evidence="2">
    <location>
        <begin position="447"/>
        <end position="465"/>
    </location>
</feature>
<feature type="region of interest" description="Disordered" evidence="1">
    <location>
        <begin position="1"/>
        <end position="34"/>
    </location>
</feature>
<evidence type="ECO:0000313" key="4">
    <source>
        <dbReference type="Proteomes" id="UP000008631"/>
    </source>
</evidence>
<keyword evidence="2" id="KW-1133">Transmembrane helix</keyword>
<dbReference type="AlphaFoldDB" id="E8R2Y4"/>
<keyword evidence="2" id="KW-0472">Membrane</keyword>
<dbReference type="KEGG" id="ipa:Isop_0899"/>
<feature type="transmembrane region" description="Helical" evidence="2">
    <location>
        <begin position="332"/>
        <end position="352"/>
    </location>
</feature>
<reference evidence="3 4" key="2">
    <citation type="journal article" date="2011" name="Stand. Genomic Sci.">
        <title>Complete genome sequence of Isosphaera pallida type strain (IS1B).</title>
        <authorList>
            <consortium name="US DOE Joint Genome Institute (JGI-PGF)"/>
            <person name="Goker M."/>
            <person name="Cleland D."/>
            <person name="Saunders E."/>
            <person name="Lapidus A."/>
            <person name="Nolan M."/>
            <person name="Lucas S."/>
            <person name="Hammon N."/>
            <person name="Deshpande S."/>
            <person name="Cheng J.F."/>
            <person name="Tapia R."/>
            <person name="Han C."/>
            <person name="Goodwin L."/>
            <person name="Pitluck S."/>
            <person name="Liolios K."/>
            <person name="Pagani I."/>
            <person name="Ivanova N."/>
            <person name="Mavromatis K."/>
            <person name="Pati A."/>
            <person name="Chen A."/>
            <person name="Palaniappan K."/>
            <person name="Land M."/>
            <person name="Hauser L."/>
            <person name="Chang Y.J."/>
            <person name="Jeffries C.D."/>
            <person name="Detter J.C."/>
            <person name="Beck B."/>
            <person name="Woyke T."/>
            <person name="Bristow J."/>
            <person name="Eisen J.A."/>
            <person name="Markowitz V."/>
            <person name="Hugenholtz P."/>
            <person name="Kyrpides N.C."/>
            <person name="Klenk H.P."/>
        </authorList>
    </citation>
    <scope>NUCLEOTIDE SEQUENCE [LARGE SCALE GENOMIC DNA]</scope>
    <source>
        <strain evidence="4">ATCC 43644 / DSM 9630 / IS1B</strain>
    </source>
</reference>
<feature type="transmembrane region" description="Helical" evidence="2">
    <location>
        <begin position="585"/>
        <end position="605"/>
    </location>
</feature>
<dbReference type="PANTHER" id="PTHR38454:SF1">
    <property type="entry name" value="INTEGRAL MEMBRANE PROTEIN"/>
    <property type="match status" value="1"/>
</dbReference>
<feature type="compositionally biased region" description="Basic and acidic residues" evidence="1">
    <location>
        <begin position="20"/>
        <end position="34"/>
    </location>
</feature>
<dbReference type="STRING" id="575540.Isop_0899"/>
<reference key="1">
    <citation type="submission" date="2010-11" db="EMBL/GenBank/DDBJ databases">
        <title>The complete sequence of chromosome of Isophaera pallida ATCC 43644.</title>
        <authorList>
            <consortium name="US DOE Joint Genome Institute (JGI-PGF)"/>
            <person name="Lucas S."/>
            <person name="Copeland A."/>
            <person name="Lapidus A."/>
            <person name="Bruce D."/>
            <person name="Goodwin L."/>
            <person name="Pitluck S."/>
            <person name="Kyrpides N."/>
            <person name="Mavromatis K."/>
            <person name="Pagani I."/>
            <person name="Ivanova N."/>
            <person name="Saunders E."/>
            <person name="Brettin T."/>
            <person name="Detter J.C."/>
            <person name="Han C."/>
            <person name="Tapia R."/>
            <person name="Land M."/>
            <person name="Hauser L."/>
            <person name="Markowitz V."/>
            <person name="Cheng J.-F."/>
            <person name="Hugenholtz P."/>
            <person name="Woyke T."/>
            <person name="Wu D."/>
            <person name="Eisen J.A."/>
        </authorList>
    </citation>
    <scope>NUCLEOTIDE SEQUENCE</scope>
    <source>
        <strain>ATCC 43644</strain>
    </source>
</reference>